<dbReference type="EMBL" id="LR862152">
    <property type="protein sequence ID" value="CAD1834598.1"/>
    <property type="molecule type" value="Genomic_DNA"/>
</dbReference>
<evidence type="ECO:0000313" key="3">
    <source>
        <dbReference type="EMBL" id="CAD1834598.1"/>
    </source>
</evidence>
<reference evidence="3" key="1">
    <citation type="submission" date="2020-07" db="EMBL/GenBank/DDBJ databases">
        <authorList>
            <person name="Lin J."/>
        </authorList>
    </citation>
    <scope>NUCLEOTIDE SEQUENCE</scope>
</reference>
<feature type="transmembrane region" description="Helical" evidence="2">
    <location>
        <begin position="140"/>
        <end position="157"/>
    </location>
</feature>
<sequence>MSTPSSETSHPEVEEEEGNAAQSCTTEALKKRARTFSYSVLLPPLTLFLAIIVQHYLLLNSADKGKPAGEIAVLKTCVVAAVATFSFAGSSLLVAEFLPNDYGPNRYHYLALKFLLHACGFLLKLTAFCLLLLIDAAGNAVMASVVLVATALHVILFNKTRLSTYHSDTAGYAPYAEELDRLMDFSKEMVNFAYGALIGRVFDYFKNFTTDVRHADQKVFDVLMFFTSVIAGLALLLSTLPPLLRAEWDRKRLVGALEWLNIVSALTTMGQRSRSPSGRSEDQHRDVEIGARAGQPGHGASMPVTVAFMCFGVLFAMILNSNGGGNDGDNNSSITAGSVVYLTKVSICLFSVAFIMGLGWRLLEHRLPTAPNFVRAARDVSLCIHTTMVVATVLLVALVCKIIWNFARDGNGAGADARTMSPTSP</sequence>
<feature type="transmembrane region" description="Helical" evidence="2">
    <location>
        <begin position="110"/>
        <end position="134"/>
    </location>
</feature>
<feature type="transmembrane region" description="Helical" evidence="2">
    <location>
        <begin position="300"/>
        <end position="319"/>
    </location>
</feature>
<feature type="transmembrane region" description="Helical" evidence="2">
    <location>
        <begin position="380"/>
        <end position="404"/>
    </location>
</feature>
<gene>
    <name evidence="3" type="ORF">CB5_LOCUS17809</name>
</gene>
<dbReference type="AlphaFoldDB" id="A0A6V7PVA0"/>
<protein>
    <submittedName>
        <fullName evidence="3">Uncharacterized protein</fullName>
    </submittedName>
</protein>
<accession>A0A6V7PVA0</accession>
<feature type="transmembrane region" description="Helical" evidence="2">
    <location>
        <begin position="222"/>
        <end position="241"/>
    </location>
</feature>
<feature type="transmembrane region" description="Helical" evidence="2">
    <location>
        <begin position="339"/>
        <end position="360"/>
    </location>
</feature>
<evidence type="ECO:0000256" key="1">
    <source>
        <dbReference type="SAM" id="MobiDB-lite"/>
    </source>
</evidence>
<keyword evidence="2" id="KW-0812">Transmembrane</keyword>
<keyword evidence="2" id="KW-1133">Transmembrane helix</keyword>
<feature type="transmembrane region" description="Helical" evidence="2">
    <location>
        <begin position="40"/>
        <end position="59"/>
    </location>
</feature>
<keyword evidence="2" id="KW-0472">Membrane</keyword>
<name>A0A6V7PVA0_ANACO</name>
<evidence type="ECO:0000256" key="2">
    <source>
        <dbReference type="SAM" id="Phobius"/>
    </source>
</evidence>
<feature type="transmembrane region" description="Helical" evidence="2">
    <location>
        <begin position="71"/>
        <end position="98"/>
    </location>
</feature>
<proteinExistence type="predicted"/>
<organism evidence="3">
    <name type="scientific">Ananas comosus var. bracteatus</name>
    <name type="common">red pineapple</name>
    <dbReference type="NCBI Taxonomy" id="296719"/>
    <lineage>
        <taxon>Eukaryota</taxon>
        <taxon>Viridiplantae</taxon>
        <taxon>Streptophyta</taxon>
        <taxon>Embryophyta</taxon>
        <taxon>Tracheophyta</taxon>
        <taxon>Spermatophyta</taxon>
        <taxon>Magnoliopsida</taxon>
        <taxon>Liliopsida</taxon>
        <taxon>Poales</taxon>
        <taxon>Bromeliaceae</taxon>
        <taxon>Bromelioideae</taxon>
        <taxon>Ananas</taxon>
    </lineage>
</organism>
<feature type="region of interest" description="Disordered" evidence="1">
    <location>
        <begin position="1"/>
        <end position="24"/>
    </location>
</feature>